<protein>
    <submittedName>
        <fullName evidence="2">EexN family lipoprotein</fullName>
    </submittedName>
</protein>
<feature type="chain" id="PRO_5026849310" evidence="1">
    <location>
        <begin position="25"/>
        <end position="81"/>
    </location>
</feature>
<sequence length="81" mass="8621">MKHVSILLPLVMLAACGVSTPADTVDSLVADPQRLKEVQRLCKEDHAKMGDAVCVAAAVANRRRFVGDGTGKYTPSSTSQH</sequence>
<comment type="caution">
    <text evidence="2">The sequence shown here is derived from an EMBL/GenBank/DDBJ whole genome shotgun (WGS) entry which is preliminary data.</text>
</comment>
<dbReference type="Proteomes" id="UP000472676">
    <property type="component" value="Unassembled WGS sequence"/>
</dbReference>
<proteinExistence type="predicted"/>
<keyword evidence="3" id="KW-1185">Reference proteome</keyword>
<dbReference type="RefSeq" id="WP_166258368.1">
    <property type="nucleotide sequence ID" value="NZ_JAAMOW010000007.1"/>
</dbReference>
<dbReference type="InterPro" id="IPR047937">
    <property type="entry name" value="Eex_IncN-like"/>
</dbReference>
<evidence type="ECO:0000313" key="3">
    <source>
        <dbReference type="Proteomes" id="UP000472676"/>
    </source>
</evidence>
<dbReference type="EMBL" id="JAAMOW010000007">
    <property type="protein sequence ID" value="NGY05915.1"/>
    <property type="molecule type" value="Genomic_DNA"/>
</dbReference>
<keyword evidence="1" id="KW-0732">Signal</keyword>
<dbReference type="PROSITE" id="PS51257">
    <property type="entry name" value="PROKAR_LIPOPROTEIN"/>
    <property type="match status" value="1"/>
</dbReference>
<organism evidence="2 3">
    <name type="scientific">Solimonas terrae</name>
    <dbReference type="NCBI Taxonomy" id="1396819"/>
    <lineage>
        <taxon>Bacteria</taxon>
        <taxon>Pseudomonadati</taxon>
        <taxon>Pseudomonadota</taxon>
        <taxon>Gammaproteobacteria</taxon>
        <taxon>Nevskiales</taxon>
        <taxon>Nevskiaceae</taxon>
        <taxon>Solimonas</taxon>
    </lineage>
</organism>
<accession>A0A6M2BUJ2</accession>
<evidence type="ECO:0000313" key="2">
    <source>
        <dbReference type="EMBL" id="NGY05915.1"/>
    </source>
</evidence>
<feature type="signal peptide" evidence="1">
    <location>
        <begin position="1"/>
        <end position="24"/>
    </location>
</feature>
<name>A0A6M2BUJ2_9GAMM</name>
<evidence type="ECO:0000256" key="1">
    <source>
        <dbReference type="SAM" id="SignalP"/>
    </source>
</evidence>
<dbReference type="AlphaFoldDB" id="A0A6M2BUJ2"/>
<gene>
    <name evidence="2" type="ORF">G7Y85_14165</name>
</gene>
<keyword evidence="2" id="KW-0449">Lipoprotein</keyword>
<reference evidence="2 3" key="1">
    <citation type="journal article" date="2014" name="Int. J. Syst. Evol. Microbiol.">
        <title>Solimonas terrae sp. nov., isolated from soil.</title>
        <authorList>
            <person name="Kim S.J."/>
            <person name="Moon J.Y."/>
            <person name="Weon H.Y."/>
            <person name="Ahn J.H."/>
            <person name="Chen W.M."/>
            <person name="Kwon S.W."/>
        </authorList>
    </citation>
    <scope>NUCLEOTIDE SEQUENCE [LARGE SCALE GENOMIC DNA]</scope>
    <source>
        <strain evidence="2 3">KIS83-12</strain>
    </source>
</reference>
<dbReference type="NCBIfam" id="NF033894">
    <property type="entry name" value="Eex_IncN"/>
    <property type="match status" value="1"/>
</dbReference>